<evidence type="ECO:0000313" key="2">
    <source>
        <dbReference type="Proteomes" id="UP000015547"/>
    </source>
</evidence>
<accession>S5YPF7</accession>
<proteinExistence type="predicted"/>
<dbReference type="GeneID" id="16359167"/>
<name>S5YPF7_9VIRU</name>
<dbReference type="RefSeq" id="YP_008433302.1">
    <property type="nucleotide sequence ID" value="NC_022094.1"/>
</dbReference>
<sequence>MKIHDKKFEIDKELSDAICWELSEYQTIITLALTNCSKDEVLKISQLVDRNERFSETTKEWLKETINKFHKPIWEMELKNNKTELKIAQNV</sequence>
<dbReference type="KEGG" id="vg:16359167"/>
<protein>
    <submittedName>
        <fullName evidence="1">Uncharacterized protein</fullName>
    </submittedName>
</protein>
<dbReference type="EMBL" id="KF188458">
    <property type="protein sequence ID" value="AGT13363.1"/>
    <property type="molecule type" value="Genomic_DNA"/>
</dbReference>
<organism evidence="1 2">
    <name type="scientific">Bacillus phage Wip1</name>
    <dbReference type="NCBI Taxonomy" id="663237"/>
    <lineage>
        <taxon>Viruses</taxon>
        <taxon>Varidnaviria</taxon>
        <taxon>Bamfordvirae</taxon>
        <taxon>Preplasmiviricota</taxon>
        <taxon>Prepoliviricotina</taxon>
        <taxon>Tectiliviricetes</taxon>
        <taxon>Kalamavirales</taxon>
        <taxon>Tectiviridae</taxon>
        <taxon>Betatectivirus</taxon>
        <taxon>Betatectivirus Wip1</taxon>
    </lineage>
</organism>
<evidence type="ECO:0000313" key="1">
    <source>
        <dbReference type="EMBL" id="AGT13363.1"/>
    </source>
</evidence>
<keyword evidence="2" id="KW-1185">Reference proteome</keyword>
<dbReference type="Proteomes" id="UP000015547">
    <property type="component" value="Segment"/>
</dbReference>
<reference evidence="1 2" key="1">
    <citation type="journal article" date="2013" name="J. Bacteriol.">
        <title>Identification of a Ligand on the Wip1 Bacteriophage Highly Specific for a Receptor on Bacillus anthracis.</title>
        <authorList>
            <person name="Kan S."/>
            <person name="Fornelos N."/>
            <person name="Schuch R."/>
            <person name="Fischetti V.A."/>
        </authorList>
    </citation>
    <scope>NUCLEOTIDE SEQUENCE [LARGE SCALE GENOMIC DNA]</scope>
</reference>